<sequence>MTHRLHSSGLLLPADFAEPAPDLREIASTRDGRDITRGYVTPMAQLAPQDTILQARGGGDWAIYQQVKSDPQVGATLQQRRLAVTKTEWEVTPGGTRRIDQRAAELLKQTLDRIRWDAVTAAMHWGVFYGWAVAECLWSREGERVVLDAVRVRDRTRFVFDGAGRLRLKTLANAEGEILPERKFWTFATGADHDDEPYGLGLAHWLYWPVLFKRANIKFWLIAAEKFGSPTALGVFPPGATATEQQKLLTTLQAIQTDAGVILPEGMTIDLLETKRTGGADYAALCDYMDAAIAKLTLGQVMTSEAVGGQYKAEVQDGVKDDLVKSDADLLCDSFNRGPVRWLVDFNYPGAAYPKVWRRVDDDNDIPPDALNAYAMGVERLARLMPIPARHIYEITKIPEPSGEEALLTPPTAPTQAGGLQSGSLDADPPAFAESDGEGAQALIDAEGERDPGWGQVMDELLAPLFSALAEGQAPEQILARMDEWYPAMDDGALVDLLTRAIAAAEASGRLEVGGRA</sequence>
<evidence type="ECO:0000313" key="2">
    <source>
        <dbReference type="EMBL" id="TCW32679.1"/>
    </source>
</evidence>
<evidence type="ECO:0000256" key="1">
    <source>
        <dbReference type="SAM" id="MobiDB-lite"/>
    </source>
</evidence>
<dbReference type="AlphaFoldDB" id="A0A4R4A4L8"/>
<evidence type="ECO:0000313" key="3">
    <source>
        <dbReference type="Proteomes" id="UP000295247"/>
    </source>
</evidence>
<organism evidence="2 3">
    <name type="scientific">Marichromatium gracile</name>
    <name type="common">Chromatium gracile</name>
    <dbReference type="NCBI Taxonomy" id="1048"/>
    <lineage>
        <taxon>Bacteria</taxon>
        <taxon>Pseudomonadati</taxon>
        <taxon>Pseudomonadota</taxon>
        <taxon>Gammaproteobacteria</taxon>
        <taxon>Chromatiales</taxon>
        <taxon>Chromatiaceae</taxon>
        <taxon>Marichromatium</taxon>
    </lineage>
</organism>
<dbReference type="InterPro" id="IPR009279">
    <property type="entry name" value="Portal_Mu"/>
</dbReference>
<dbReference type="Proteomes" id="UP000295247">
    <property type="component" value="Unassembled WGS sequence"/>
</dbReference>
<accession>A0A4R4A4L8</accession>
<proteinExistence type="predicted"/>
<comment type="caution">
    <text evidence="2">The sequence shown here is derived from an EMBL/GenBank/DDBJ whole genome shotgun (WGS) entry which is preliminary data.</text>
</comment>
<dbReference type="EMBL" id="SMDC01000017">
    <property type="protein sequence ID" value="TCW32679.1"/>
    <property type="molecule type" value="Genomic_DNA"/>
</dbReference>
<dbReference type="Pfam" id="PF06074">
    <property type="entry name" value="Portal_Mu"/>
    <property type="match status" value="1"/>
</dbReference>
<dbReference type="RefSeq" id="WP_132230647.1">
    <property type="nucleotide sequence ID" value="NZ_NRRH01000028.1"/>
</dbReference>
<feature type="region of interest" description="Disordered" evidence="1">
    <location>
        <begin position="403"/>
        <end position="438"/>
    </location>
</feature>
<name>A0A4R4A4L8_MARGR</name>
<gene>
    <name evidence="2" type="ORF">EDC29_11745</name>
</gene>
<feature type="compositionally biased region" description="Polar residues" evidence="1">
    <location>
        <begin position="414"/>
        <end position="424"/>
    </location>
</feature>
<reference evidence="2 3" key="1">
    <citation type="submission" date="2019-03" db="EMBL/GenBank/DDBJ databases">
        <title>Genomic Encyclopedia of Type Strains, Phase IV (KMG-IV): sequencing the most valuable type-strain genomes for metagenomic binning, comparative biology and taxonomic classification.</title>
        <authorList>
            <person name="Goeker M."/>
        </authorList>
    </citation>
    <scope>NUCLEOTIDE SEQUENCE [LARGE SCALE GENOMIC DNA]</scope>
    <source>
        <strain evidence="2 3">DSM 203</strain>
    </source>
</reference>
<protein>
    <submittedName>
        <fullName evidence="2">Phage gp29-like protein</fullName>
    </submittedName>
</protein>